<accession>A0ABV8U333</accession>
<evidence type="ECO:0000313" key="1">
    <source>
        <dbReference type="EMBL" id="MFC4336830.1"/>
    </source>
</evidence>
<comment type="caution">
    <text evidence="1">The sequence shown here is derived from an EMBL/GenBank/DDBJ whole genome shotgun (WGS) entry which is preliminary data.</text>
</comment>
<keyword evidence="2" id="KW-1185">Reference proteome</keyword>
<protein>
    <submittedName>
        <fullName evidence="1">Uncharacterized protein</fullName>
    </submittedName>
</protein>
<organism evidence="1 2">
    <name type="scientific">Salininema proteolyticum</name>
    <dbReference type="NCBI Taxonomy" id="1607685"/>
    <lineage>
        <taxon>Bacteria</taxon>
        <taxon>Bacillati</taxon>
        <taxon>Actinomycetota</taxon>
        <taxon>Actinomycetes</taxon>
        <taxon>Glycomycetales</taxon>
        <taxon>Glycomycetaceae</taxon>
        <taxon>Salininema</taxon>
    </lineage>
</organism>
<proteinExistence type="predicted"/>
<sequence length="194" mass="21257">MDSASTNWFASLARTAVGDASATLTASDGADTVYRRSRHDLRASDLTRWRYEVESDGETTVQYCDGITLDFSMAGRTSTTPVPSGEEPDDPLFFYSWIGVVDTWLVEMLRPAELLSRLEIASIAAPQDGEVHIDATPLGNEPSPYSGIALPDGRRLELLFDTERMVCHTARATLPPVEGTTTVFTYTVTNLMEA</sequence>
<dbReference type="RefSeq" id="WP_380623169.1">
    <property type="nucleotide sequence ID" value="NZ_JBHSDK010000022.1"/>
</dbReference>
<dbReference type="EMBL" id="JBHSDK010000022">
    <property type="protein sequence ID" value="MFC4336830.1"/>
    <property type="molecule type" value="Genomic_DNA"/>
</dbReference>
<gene>
    <name evidence="1" type="ORF">ACFPET_16640</name>
</gene>
<evidence type="ECO:0000313" key="2">
    <source>
        <dbReference type="Proteomes" id="UP001595823"/>
    </source>
</evidence>
<dbReference type="Proteomes" id="UP001595823">
    <property type="component" value="Unassembled WGS sequence"/>
</dbReference>
<reference evidence="2" key="1">
    <citation type="journal article" date="2019" name="Int. J. Syst. Evol. Microbiol.">
        <title>The Global Catalogue of Microorganisms (GCM) 10K type strain sequencing project: providing services to taxonomists for standard genome sequencing and annotation.</title>
        <authorList>
            <consortium name="The Broad Institute Genomics Platform"/>
            <consortium name="The Broad Institute Genome Sequencing Center for Infectious Disease"/>
            <person name="Wu L."/>
            <person name="Ma J."/>
        </authorList>
    </citation>
    <scope>NUCLEOTIDE SEQUENCE [LARGE SCALE GENOMIC DNA]</scope>
    <source>
        <strain evidence="2">IBRC-M 10908</strain>
    </source>
</reference>
<name>A0ABV8U333_9ACTN</name>